<evidence type="ECO:0000313" key="3">
    <source>
        <dbReference type="Proteomes" id="UP000824120"/>
    </source>
</evidence>
<sequence>MRIIQLSFADDLLSFSRGDAQSVHVYFSASHNFPKLLVFMLIRRSVPFTLEGSIDYEGNKDPHSDADSQKFLYLKTFGEPPSGSQPTVRRLQFSEAGTSAWSTPVEKSDSRENRIEQKGKSLSFVPPCTKGENSM</sequence>
<organism evidence="2 3">
    <name type="scientific">Solanum commersonii</name>
    <name type="common">Commerson's wild potato</name>
    <name type="synonym">Commerson's nightshade</name>
    <dbReference type="NCBI Taxonomy" id="4109"/>
    <lineage>
        <taxon>Eukaryota</taxon>
        <taxon>Viridiplantae</taxon>
        <taxon>Streptophyta</taxon>
        <taxon>Embryophyta</taxon>
        <taxon>Tracheophyta</taxon>
        <taxon>Spermatophyta</taxon>
        <taxon>Magnoliopsida</taxon>
        <taxon>eudicotyledons</taxon>
        <taxon>Gunneridae</taxon>
        <taxon>Pentapetalae</taxon>
        <taxon>asterids</taxon>
        <taxon>lamiids</taxon>
        <taxon>Solanales</taxon>
        <taxon>Solanaceae</taxon>
        <taxon>Solanoideae</taxon>
        <taxon>Solaneae</taxon>
        <taxon>Solanum</taxon>
    </lineage>
</organism>
<gene>
    <name evidence="2" type="ORF">H5410_002625</name>
</gene>
<accession>A0A9J6B2N8</accession>
<proteinExistence type="predicted"/>
<dbReference type="Proteomes" id="UP000824120">
    <property type="component" value="Chromosome 1"/>
</dbReference>
<reference evidence="2 3" key="1">
    <citation type="submission" date="2020-09" db="EMBL/GenBank/DDBJ databases">
        <title>De no assembly of potato wild relative species, Solanum commersonii.</title>
        <authorList>
            <person name="Cho K."/>
        </authorList>
    </citation>
    <scope>NUCLEOTIDE SEQUENCE [LARGE SCALE GENOMIC DNA]</scope>
    <source>
        <strain evidence="2">LZ3.2</strain>
        <tissue evidence="2">Leaf</tissue>
    </source>
</reference>
<keyword evidence="3" id="KW-1185">Reference proteome</keyword>
<evidence type="ECO:0000313" key="2">
    <source>
        <dbReference type="EMBL" id="KAG5630908.1"/>
    </source>
</evidence>
<feature type="region of interest" description="Disordered" evidence="1">
    <location>
        <begin position="78"/>
        <end position="135"/>
    </location>
</feature>
<dbReference type="OrthoDB" id="10630612at2759"/>
<name>A0A9J6B2N8_SOLCO</name>
<evidence type="ECO:0000256" key="1">
    <source>
        <dbReference type="SAM" id="MobiDB-lite"/>
    </source>
</evidence>
<feature type="compositionally biased region" description="Basic and acidic residues" evidence="1">
    <location>
        <begin position="106"/>
        <end position="119"/>
    </location>
</feature>
<dbReference type="EMBL" id="JACXVP010000001">
    <property type="protein sequence ID" value="KAG5630908.1"/>
    <property type="molecule type" value="Genomic_DNA"/>
</dbReference>
<dbReference type="AlphaFoldDB" id="A0A9J6B2N8"/>
<protein>
    <submittedName>
        <fullName evidence="2">Uncharacterized protein</fullName>
    </submittedName>
</protein>
<comment type="caution">
    <text evidence="2">The sequence shown here is derived from an EMBL/GenBank/DDBJ whole genome shotgun (WGS) entry which is preliminary data.</text>
</comment>